<evidence type="ECO:0000313" key="2">
    <source>
        <dbReference type="Proteomes" id="UP000008370"/>
    </source>
</evidence>
<organism evidence="1 2">
    <name type="scientific">Phanerochaete carnosa (strain HHB-10118-sp)</name>
    <name type="common">White-rot fungus</name>
    <name type="synonym">Peniophora carnosa</name>
    <dbReference type="NCBI Taxonomy" id="650164"/>
    <lineage>
        <taxon>Eukaryota</taxon>
        <taxon>Fungi</taxon>
        <taxon>Dikarya</taxon>
        <taxon>Basidiomycota</taxon>
        <taxon>Agaricomycotina</taxon>
        <taxon>Agaricomycetes</taxon>
        <taxon>Polyporales</taxon>
        <taxon>Phanerochaetaceae</taxon>
        <taxon>Phanerochaete</taxon>
    </lineage>
</organism>
<dbReference type="KEGG" id="pco:PHACADRAFT_206600"/>
<dbReference type="RefSeq" id="XP_007393067.1">
    <property type="nucleotide sequence ID" value="XM_007393005.1"/>
</dbReference>
<dbReference type="HOGENOM" id="CLU_801942_0_0_1"/>
<proteinExistence type="predicted"/>
<evidence type="ECO:0000313" key="1">
    <source>
        <dbReference type="EMBL" id="EKM57721.1"/>
    </source>
</evidence>
<reference evidence="1 2" key="1">
    <citation type="journal article" date="2012" name="BMC Genomics">
        <title>Comparative genomics of the white-rot fungi, Phanerochaete carnosa and P. chrysosporium, to elucidate the genetic basis of the distinct wood types they colonize.</title>
        <authorList>
            <person name="Suzuki H."/>
            <person name="MacDonald J."/>
            <person name="Syed K."/>
            <person name="Salamov A."/>
            <person name="Hori C."/>
            <person name="Aerts A."/>
            <person name="Henrissat B."/>
            <person name="Wiebenga A."/>
            <person name="vanKuyk P.A."/>
            <person name="Barry K."/>
            <person name="Lindquist E."/>
            <person name="LaButti K."/>
            <person name="Lapidus A."/>
            <person name="Lucas S."/>
            <person name="Coutinho P."/>
            <person name="Gong Y."/>
            <person name="Samejima M."/>
            <person name="Mahadevan R."/>
            <person name="Abou-Zaid M."/>
            <person name="de Vries R.P."/>
            <person name="Igarashi K."/>
            <person name="Yadav J.S."/>
            <person name="Grigoriev I.V."/>
            <person name="Master E.R."/>
        </authorList>
    </citation>
    <scope>NUCLEOTIDE SEQUENCE [LARGE SCALE GENOMIC DNA]</scope>
    <source>
        <strain evidence="1 2">HHB-10118-sp</strain>
    </source>
</reference>
<dbReference type="AlphaFoldDB" id="K5V510"/>
<dbReference type="InParanoid" id="K5V510"/>
<name>K5V510_PHACS</name>
<gene>
    <name evidence="1" type="ORF">PHACADRAFT_206600</name>
</gene>
<dbReference type="EMBL" id="JH930470">
    <property type="protein sequence ID" value="EKM57721.1"/>
    <property type="molecule type" value="Genomic_DNA"/>
</dbReference>
<protein>
    <recommendedName>
        <fullName evidence="3">F-box domain-containing protein</fullName>
    </recommendedName>
</protein>
<sequence>MRHMQRQEDLFTLTNTLRPRWREVHGIALRYIFENLLPPQGLLQNSIANGPESRWCRMIRSMKSIMLVCKSWHTAAYPLLYRDIVLRRVGQVAAFARTLRSSPGTFAYYVRSVTITCGIPDSWKRVTGQSLAYIAQQCPNLTSLSFRAVFVDRDPEAHTPLQVLHTGLTPLTVPNNITHLGLFDERQFSKEYKPPFSSLTPLLSWCAHLISLSISASSLPLPGDDLVFQFSQLETLSIWSYRESGDNVENLPLSWDMPKLSALRLKPAVCFNQTSGARLASFCRKYAHTLTHLDFGGDRDFALSLETLDQQSTAASLCPNLRHLVLRVSECHTYSLEEVWYRMKQS</sequence>
<accession>K5V510</accession>
<dbReference type="OrthoDB" id="3060996at2759"/>
<dbReference type="InterPro" id="IPR032675">
    <property type="entry name" value="LRR_dom_sf"/>
</dbReference>
<dbReference type="GeneID" id="18912525"/>
<dbReference type="Proteomes" id="UP000008370">
    <property type="component" value="Unassembled WGS sequence"/>
</dbReference>
<keyword evidence="2" id="KW-1185">Reference proteome</keyword>
<evidence type="ECO:0008006" key="3">
    <source>
        <dbReference type="Google" id="ProtNLM"/>
    </source>
</evidence>
<dbReference type="Gene3D" id="3.80.10.10">
    <property type="entry name" value="Ribonuclease Inhibitor"/>
    <property type="match status" value="1"/>
</dbReference>
<dbReference type="SUPFAM" id="SSF52047">
    <property type="entry name" value="RNI-like"/>
    <property type="match status" value="1"/>
</dbReference>